<feature type="compositionally biased region" description="Low complexity" evidence="1">
    <location>
        <begin position="560"/>
        <end position="580"/>
    </location>
</feature>
<dbReference type="InParanoid" id="A7TQX2"/>
<organism evidence="3">
    <name type="scientific">Vanderwaltozyma polyspora (strain ATCC 22028 / DSM 70294 / BCRC 21397 / CBS 2163 / NBRC 10782 / NRRL Y-8283 / UCD 57-17)</name>
    <name type="common">Kluyveromyces polysporus</name>
    <dbReference type="NCBI Taxonomy" id="436907"/>
    <lineage>
        <taxon>Eukaryota</taxon>
        <taxon>Fungi</taxon>
        <taxon>Dikarya</taxon>
        <taxon>Ascomycota</taxon>
        <taxon>Saccharomycotina</taxon>
        <taxon>Saccharomycetes</taxon>
        <taxon>Saccharomycetales</taxon>
        <taxon>Saccharomycetaceae</taxon>
        <taxon>Vanderwaltozyma</taxon>
    </lineage>
</organism>
<feature type="compositionally biased region" description="Basic and acidic residues" evidence="1">
    <location>
        <begin position="414"/>
        <end position="434"/>
    </location>
</feature>
<evidence type="ECO:0008006" key="4">
    <source>
        <dbReference type="Google" id="ProtNLM"/>
    </source>
</evidence>
<gene>
    <name evidence="2" type="ORF">Kpol_1011p17</name>
</gene>
<dbReference type="KEGG" id="vpo:Kpol_1011p17"/>
<keyword evidence="3" id="KW-1185">Reference proteome</keyword>
<dbReference type="OrthoDB" id="4068630at2759"/>
<dbReference type="STRING" id="436907.A7TQX2"/>
<dbReference type="GO" id="GO:0005737">
    <property type="term" value="C:cytoplasm"/>
    <property type="evidence" value="ECO:0007669"/>
    <property type="project" value="TreeGrafter"/>
</dbReference>
<feature type="compositionally biased region" description="Basic residues" evidence="1">
    <location>
        <begin position="435"/>
        <end position="459"/>
    </location>
</feature>
<name>A7TQX2_VANPO</name>
<dbReference type="PANTHER" id="PTHR21708:SF34">
    <property type="entry name" value="OUTER SPORE WALL PROTEIN 2"/>
    <property type="match status" value="1"/>
</dbReference>
<dbReference type="eggNOG" id="ENOG502QQG0">
    <property type="taxonomic scope" value="Eukaryota"/>
</dbReference>
<evidence type="ECO:0000313" key="3">
    <source>
        <dbReference type="Proteomes" id="UP000000267"/>
    </source>
</evidence>
<feature type="region of interest" description="Disordered" evidence="1">
    <location>
        <begin position="410"/>
        <end position="470"/>
    </location>
</feature>
<feature type="region of interest" description="Disordered" evidence="1">
    <location>
        <begin position="560"/>
        <end position="586"/>
    </location>
</feature>
<protein>
    <recommendedName>
        <fullName evidence="4">Ketopantoate reductase C-terminal domain-containing protein</fullName>
    </recommendedName>
</protein>
<dbReference type="InterPro" id="IPR051402">
    <property type="entry name" value="KPR-Related"/>
</dbReference>
<dbReference type="PhylomeDB" id="A7TQX2"/>
<dbReference type="GeneID" id="5543421"/>
<dbReference type="PANTHER" id="PTHR21708">
    <property type="entry name" value="PROBABLE 2-DEHYDROPANTOATE 2-REDUCTASE"/>
    <property type="match status" value="1"/>
</dbReference>
<dbReference type="OMA" id="IYEQFDY"/>
<dbReference type="FunCoup" id="A7TQX2">
    <property type="interactions" value="41"/>
</dbReference>
<dbReference type="RefSeq" id="XP_001643203.1">
    <property type="nucleotide sequence ID" value="XM_001643153.1"/>
</dbReference>
<evidence type="ECO:0000256" key="1">
    <source>
        <dbReference type="SAM" id="MobiDB-lite"/>
    </source>
</evidence>
<evidence type="ECO:0000313" key="2">
    <source>
        <dbReference type="EMBL" id="EDO15345.1"/>
    </source>
</evidence>
<reference evidence="2 3" key="1">
    <citation type="journal article" date="2007" name="Proc. Natl. Acad. Sci. U.S.A.">
        <title>Independent sorting-out of thousands of duplicated gene pairs in two yeast species descended from a whole-genome duplication.</title>
        <authorList>
            <person name="Scannell D.R."/>
            <person name="Frank A.C."/>
            <person name="Conant G.C."/>
            <person name="Byrne K.P."/>
            <person name="Woolfit M."/>
            <person name="Wolfe K.H."/>
        </authorList>
    </citation>
    <scope>NUCLEOTIDE SEQUENCE [LARGE SCALE GENOMIC DNA]</scope>
    <source>
        <strain evidence="3">ATCC 22028 / DSM 70294 / BCRC 21397 / CBS 2163 / NBRC 10782 / NRRL Y-8283 / UCD 57-17</strain>
    </source>
</reference>
<dbReference type="HOGENOM" id="CLU_022832_0_0_1"/>
<dbReference type="EMBL" id="DS480465">
    <property type="protein sequence ID" value="EDO15345.1"/>
    <property type="molecule type" value="Genomic_DNA"/>
</dbReference>
<dbReference type="Proteomes" id="UP000000267">
    <property type="component" value="Unassembled WGS sequence"/>
</dbReference>
<feature type="compositionally biased region" description="Low complexity" evidence="1">
    <location>
        <begin position="460"/>
        <end position="470"/>
    </location>
</feature>
<proteinExistence type="predicted"/>
<sequence length="807" mass="93344">MEKQFTCLIVGDTPSTQFLGWRLSLGNAFIILVSQYVSLDGLVSWKSNRLGANFYTPNVFTKNVSELNEKLLINDELKYNINLMIISAISLQSLEDNCKNLTPFINESTTILISCDFGVELEFIALKYFKSNCKCVLSICCNLECRQLSLGSYALVNDDNCSISIGLTYSNFGCTNTNNDDTLDNSIDLYLTNIEKVKLELANRSNSNIWNMLKFLENTKWISIQVFEDSKLMSVNLWKFIIPKVSLNILSIIYEQFDYDLLLQTQSTEIIFKDLVHELMNIAFIQTQSMIEPFCNSSTKKINFNEIIDVCKRKRDDLLNTTSTEYPEYLSLPFETYCFYHKFEFPAHILLYQPLLLSKKYKTQSSNLNFLFGFYSRLLSINGLSIYGGLSERKSTLLFANEKTISLTPTTQNLERKGSDIDTTKDRSKKDSDKKKKKKKKKKKDRSTSNNKKKKKNRSNSKISIHSTSSISRSNNKTLDVLDDISFENIKRDYYFNKSSPVNYLNQNDTNLIFSPGLEDLYLNSPYLPVIDQSVNKSAEIQSKKQISGILEGYSTDASSELESSSSGASDTYSDSSSKKSYPKKRYSNSAGIEDLDGYFEYDQDWCSFNDKHVNGSKTSRNYPDSDANFSVFDIPNFVKKFATKNCFNPILSLTRKKKHVTEDIRPYTTSSLEFQVRNNYDLISKEYYSLREQISNLNIQPNQEVRDQRRKRYIQLELKLWKLQRRFNIYRGTVKRNQTGPYDDLLDHIEILNRGNTGDILRWTTSRYGEVDSYYSIQNDRVEIMAMFQKRMNNYQNNKKQIKSGN</sequence>
<accession>A7TQX2</accession>
<dbReference type="AlphaFoldDB" id="A7TQX2"/>